<dbReference type="RefSeq" id="WP_369742825.1">
    <property type="nucleotide sequence ID" value="NZ_CP165718.1"/>
</dbReference>
<gene>
    <name evidence="2" type="ORF">AB8S08_11465</name>
</gene>
<name>A0AB39X5R7_9GAMM</name>
<feature type="transmembrane region" description="Helical" evidence="1">
    <location>
        <begin position="68"/>
        <end position="88"/>
    </location>
</feature>
<keyword evidence="1" id="KW-0472">Membrane</keyword>
<reference evidence="2" key="1">
    <citation type="submission" date="2024-07" db="EMBL/GenBank/DDBJ databases">
        <title>Whole genome sequence of bacterial strains from algal surface.</title>
        <authorList>
            <person name="Kumar P."/>
        </authorList>
    </citation>
    <scope>NUCLEOTIDE SEQUENCE</scope>
    <source>
        <strain evidence="2">PP-1MA</strain>
    </source>
</reference>
<evidence type="ECO:0000313" key="2">
    <source>
        <dbReference type="EMBL" id="XDV09361.1"/>
    </source>
</evidence>
<evidence type="ECO:0000256" key="1">
    <source>
        <dbReference type="SAM" id="Phobius"/>
    </source>
</evidence>
<feature type="transmembrane region" description="Helical" evidence="1">
    <location>
        <begin position="36"/>
        <end position="56"/>
    </location>
</feature>
<protein>
    <submittedName>
        <fullName evidence="2">Uncharacterized protein</fullName>
    </submittedName>
</protein>
<sequence>MDEFLIGSFKSSWPYFLLAFAVAELLLFLKKRKGLFSEIIVAFVACIALTVLAQYQSHSSWAAENRPVLLALANFLSILMPLIIFVAANQFLVKIRHAVQQHATLY</sequence>
<keyword evidence="1" id="KW-1133">Transmembrane helix</keyword>
<keyword evidence="1" id="KW-0812">Transmembrane</keyword>
<dbReference type="AlphaFoldDB" id="A0AB39X5R7"/>
<accession>A0AB39X5R7</accession>
<organism evidence="2">
    <name type="scientific">Pseudidiomarina sp. PP-1MA</name>
    <dbReference type="NCBI Taxonomy" id="3237706"/>
    <lineage>
        <taxon>Bacteria</taxon>
        <taxon>Pseudomonadati</taxon>
        <taxon>Pseudomonadota</taxon>
        <taxon>Gammaproteobacteria</taxon>
        <taxon>Alteromonadales</taxon>
        <taxon>Idiomarinaceae</taxon>
        <taxon>Pseudidiomarina</taxon>
    </lineage>
</organism>
<feature type="transmembrane region" description="Helical" evidence="1">
    <location>
        <begin position="12"/>
        <end position="29"/>
    </location>
</feature>
<proteinExistence type="predicted"/>
<dbReference type="EMBL" id="CP165718">
    <property type="protein sequence ID" value="XDV09361.1"/>
    <property type="molecule type" value="Genomic_DNA"/>
</dbReference>